<feature type="compositionally biased region" description="Polar residues" evidence="1">
    <location>
        <begin position="173"/>
        <end position="204"/>
    </location>
</feature>
<dbReference type="AlphaFoldDB" id="F4RUD4"/>
<dbReference type="VEuPathDB" id="FungiDB:MELLADRAFT_65206"/>
<organism evidence="3">
    <name type="scientific">Melampsora larici-populina (strain 98AG31 / pathotype 3-4-7)</name>
    <name type="common">Poplar leaf rust fungus</name>
    <dbReference type="NCBI Taxonomy" id="747676"/>
    <lineage>
        <taxon>Eukaryota</taxon>
        <taxon>Fungi</taxon>
        <taxon>Dikarya</taxon>
        <taxon>Basidiomycota</taxon>
        <taxon>Pucciniomycotina</taxon>
        <taxon>Pucciniomycetes</taxon>
        <taxon>Pucciniales</taxon>
        <taxon>Melampsoraceae</taxon>
        <taxon>Melampsora</taxon>
    </lineage>
</organism>
<dbReference type="RefSeq" id="XP_007412810.1">
    <property type="nucleotide sequence ID" value="XM_007412748.1"/>
</dbReference>
<proteinExistence type="predicted"/>
<dbReference type="Proteomes" id="UP000001072">
    <property type="component" value="Unassembled WGS sequence"/>
</dbReference>
<keyword evidence="3" id="KW-1185">Reference proteome</keyword>
<reference evidence="3" key="1">
    <citation type="journal article" date="2011" name="Proc. Natl. Acad. Sci. U.S.A.">
        <title>Obligate biotrophy features unraveled by the genomic analysis of rust fungi.</title>
        <authorList>
            <person name="Duplessis S."/>
            <person name="Cuomo C.A."/>
            <person name="Lin Y.-C."/>
            <person name="Aerts A."/>
            <person name="Tisserant E."/>
            <person name="Veneault-Fourrey C."/>
            <person name="Joly D.L."/>
            <person name="Hacquard S."/>
            <person name="Amselem J."/>
            <person name="Cantarel B.L."/>
            <person name="Chiu R."/>
            <person name="Coutinho P.M."/>
            <person name="Feau N."/>
            <person name="Field M."/>
            <person name="Frey P."/>
            <person name="Gelhaye E."/>
            <person name="Goldberg J."/>
            <person name="Grabherr M.G."/>
            <person name="Kodira C.D."/>
            <person name="Kohler A."/>
            <person name="Kuees U."/>
            <person name="Lindquist E.A."/>
            <person name="Lucas S.M."/>
            <person name="Mago R."/>
            <person name="Mauceli E."/>
            <person name="Morin E."/>
            <person name="Murat C."/>
            <person name="Pangilinan J.L."/>
            <person name="Park R."/>
            <person name="Pearson M."/>
            <person name="Quesneville H."/>
            <person name="Rouhier N."/>
            <person name="Sakthikumar S."/>
            <person name="Salamov A.A."/>
            <person name="Schmutz J."/>
            <person name="Selles B."/>
            <person name="Shapiro H."/>
            <person name="Tanguay P."/>
            <person name="Tuskan G.A."/>
            <person name="Henrissat B."/>
            <person name="Van de Peer Y."/>
            <person name="Rouze P."/>
            <person name="Ellis J.G."/>
            <person name="Dodds P.N."/>
            <person name="Schein J.E."/>
            <person name="Zhong S."/>
            <person name="Hamelin R.C."/>
            <person name="Grigoriev I.V."/>
            <person name="Szabo L.J."/>
            <person name="Martin F."/>
        </authorList>
    </citation>
    <scope>NUCLEOTIDE SEQUENCE [LARGE SCALE GENOMIC DNA]</scope>
    <source>
        <strain evidence="3">98AG31 / pathotype 3-4-7</strain>
    </source>
</reference>
<evidence type="ECO:0000313" key="2">
    <source>
        <dbReference type="EMBL" id="EGG04017.1"/>
    </source>
</evidence>
<sequence length="222" mass="24188">MYQAKSLSSSVSGIVTGAALTIHRPQSSAWYRWFEVVERAFLSPTSKEVLSNLTTRNDKGPASSIAQELPQNDTVAIPGKETSSNALPGCRRIQYMEQSGLYARSQCHRAFSGSSDATNHLETRSDSLNKSHCLMLDPRYQILTQAPDFIQSLFVSSDPVTVPMMFRPPNDVSRLQASQQTQPSELNTSQKINGASTGSNTKSYPANVASGNGLVENLSTQQ</sequence>
<feature type="region of interest" description="Disordered" evidence="1">
    <location>
        <begin position="169"/>
        <end position="222"/>
    </location>
</feature>
<dbReference type="HOGENOM" id="CLU_1245632_0_0_1"/>
<dbReference type="InParanoid" id="F4RUD4"/>
<dbReference type="KEGG" id="mlr:MELLADRAFT_65206"/>
<gene>
    <name evidence="2" type="ORF">MELLADRAFT_65206</name>
</gene>
<dbReference type="EMBL" id="GL883121">
    <property type="protein sequence ID" value="EGG04017.1"/>
    <property type="molecule type" value="Genomic_DNA"/>
</dbReference>
<dbReference type="GeneID" id="18930397"/>
<evidence type="ECO:0000313" key="3">
    <source>
        <dbReference type="Proteomes" id="UP000001072"/>
    </source>
</evidence>
<protein>
    <submittedName>
        <fullName evidence="2">Uncharacterized protein</fullName>
    </submittedName>
</protein>
<accession>F4RUD4</accession>
<evidence type="ECO:0000256" key="1">
    <source>
        <dbReference type="SAM" id="MobiDB-lite"/>
    </source>
</evidence>
<name>F4RUD4_MELLP</name>